<gene>
    <name evidence="2" type="ORF">Amac_017100</name>
</gene>
<dbReference type="EMBL" id="BLAE01000009">
    <property type="protein sequence ID" value="GES08115.1"/>
    <property type="molecule type" value="Genomic_DNA"/>
</dbReference>
<dbReference type="AlphaFoldDB" id="A0A5M3WG64"/>
<organism evidence="2 3">
    <name type="scientific">Acrocarpospora macrocephala</name>
    <dbReference type="NCBI Taxonomy" id="150177"/>
    <lineage>
        <taxon>Bacteria</taxon>
        <taxon>Bacillati</taxon>
        <taxon>Actinomycetota</taxon>
        <taxon>Actinomycetes</taxon>
        <taxon>Streptosporangiales</taxon>
        <taxon>Streptosporangiaceae</taxon>
        <taxon>Acrocarpospora</taxon>
    </lineage>
</organism>
<dbReference type="Proteomes" id="UP000331127">
    <property type="component" value="Unassembled WGS sequence"/>
</dbReference>
<keyword evidence="3" id="KW-1185">Reference proteome</keyword>
<proteinExistence type="predicted"/>
<accession>A0A5M3WG64</accession>
<evidence type="ECO:0000313" key="2">
    <source>
        <dbReference type="EMBL" id="GES08115.1"/>
    </source>
</evidence>
<evidence type="ECO:0000313" key="3">
    <source>
        <dbReference type="Proteomes" id="UP000331127"/>
    </source>
</evidence>
<reference evidence="2 3" key="1">
    <citation type="submission" date="2019-10" db="EMBL/GenBank/DDBJ databases">
        <title>Whole genome shotgun sequence of Acrocarpospora macrocephala NBRC 16266.</title>
        <authorList>
            <person name="Ichikawa N."/>
            <person name="Kimura A."/>
            <person name="Kitahashi Y."/>
            <person name="Komaki H."/>
            <person name="Oguchi A."/>
        </authorList>
    </citation>
    <scope>NUCLEOTIDE SEQUENCE [LARGE SCALE GENOMIC DNA]</scope>
    <source>
        <strain evidence="2 3">NBRC 16266</strain>
    </source>
</reference>
<comment type="caution">
    <text evidence="2">The sequence shown here is derived from an EMBL/GenBank/DDBJ whole genome shotgun (WGS) entry which is preliminary data.</text>
</comment>
<protein>
    <submittedName>
        <fullName evidence="2">Uncharacterized protein</fullName>
    </submittedName>
</protein>
<evidence type="ECO:0000256" key="1">
    <source>
        <dbReference type="SAM" id="MobiDB-lite"/>
    </source>
</evidence>
<feature type="region of interest" description="Disordered" evidence="1">
    <location>
        <begin position="1"/>
        <end position="20"/>
    </location>
</feature>
<sequence length="71" mass="7768">MAIGHARARDKPRNASYFGIHAPSHRRTPITVSHAIIAQARSPASRTRAYVRVQMLVAVRTFCSGTPLADV</sequence>
<name>A0A5M3WG64_9ACTN</name>